<dbReference type="EMBL" id="JAROCY010000013">
    <property type="protein sequence ID" value="MDF8334313.1"/>
    <property type="molecule type" value="Genomic_DNA"/>
</dbReference>
<dbReference type="RefSeq" id="WP_277278868.1">
    <property type="nucleotide sequence ID" value="NZ_JAROCY010000013.1"/>
</dbReference>
<sequence length="190" mass="20738">MAVDADTLDLRQSRSRDALHAALERLLETTRLQDITVSEIAREAGVGRPVFYRLYDDVSGLLADRMAIDFDRQFELAEAHWRIHGPSIGVMRAATIYSLEAIAARPKLYAALLDGSGGTNAVTIFRAQISRLITLLPAPSDNARRAPEPLRIALIASAISGFLLAWIEAGLQPSIETAAPMMEGLLQSAW</sequence>
<evidence type="ECO:0000256" key="1">
    <source>
        <dbReference type="ARBA" id="ARBA00023125"/>
    </source>
</evidence>
<evidence type="ECO:0000313" key="5">
    <source>
        <dbReference type="Proteomes" id="UP001222770"/>
    </source>
</evidence>
<gene>
    <name evidence="4" type="ORF">POM99_13965</name>
</gene>
<reference evidence="4 5" key="1">
    <citation type="submission" date="2023-03" db="EMBL/GenBank/DDBJ databases">
        <title>Novosphingobium cyanobacteriorum sp. nov., isolated from a eutrophic reservoir during the Microcystis bloom period.</title>
        <authorList>
            <person name="Kang M."/>
            <person name="Le V."/>
            <person name="Ko S.-R."/>
            <person name="Lee S.-A."/>
            <person name="Ahn C.-Y."/>
        </authorList>
    </citation>
    <scope>NUCLEOTIDE SEQUENCE [LARGE SCALE GENOMIC DNA]</scope>
    <source>
        <strain evidence="4 5">HBC54</strain>
    </source>
</reference>
<keyword evidence="5" id="KW-1185">Reference proteome</keyword>
<dbReference type="InterPro" id="IPR009057">
    <property type="entry name" value="Homeodomain-like_sf"/>
</dbReference>
<organism evidence="4 5">
    <name type="scientific">Novosphingobium cyanobacteriorum</name>
    <dbReference type="NCBI Taxonomy" id="3024215"/>
    <lineage>
        <taxon>Bacteria</taxon>
        <taxon>Pseudomonadati</taxon>
        <taxon>Pseudomonadota</taxon>
        <taxon>Alphaproteobacteria</taxon>
        <taxon>Sphingomonadales</taxon>
        <taxon>Sphingomonadaceae</taxon>
        <taxon>Novosphingobium</taxon>
    </lineage>
</organism>
<dbReference type="SUPFAM" id="SSF46689">
    <property type="entry name" value="Homeodomain-like"/>
    <property type="match status" value="1"/>
</dbReference>
<dbReference type="PROSITE" id="PS50977">
    <property type="entry name" value="HTH_TETR_2"/>
    <property type="match status" value="1"/>
</dbReference>
<feature type="domain" description="HTH tetR-type" evidence="3">
    <location>
        <begin position="13"/>
        <end position="73"/>
    </location>
</feature>
<evidence type="ECO:0000313" key="4">
    <source>
        <dbReference type="EMBL" id="MDF8334313.1"/>
    </source>
</evidence>
<name>A0ABT6CL71_9SPHN</name>
<feature type="DNA-binding region" description="H-T-H motif" evidence="2">
    <location>
        <begin position="36"/>
        <end position="55"/>
    </location>
</feature>
<proteinExistence type="predicted"/>
<dbReference type="Proteomes" id="UP001222770">
    <property type="component" value="Unassembled WGS sequence"/>
</dbReference>
<protein>
    <recommendedName>
        <fullName evidence="3">HTH tetR-type domain-containing protein</fullName>
    </recommendedName>
</protein>
<comment type="caution">
    <text evidence="4">The sequence shown here is derived from an EMBL/GenBank/DDBJ whole genome shotgun (WGS) entry which is preliminary data.</text>
</comment>
<evidence type="ECO:0000259" key="3">
    <source>
        <dbReference type="PROSITE" id="PS50977"/>
    </source>
</evidence>
<evidence type="ECO:0000256" key="2">
    <source>
        <dbReference type="PROSITE-ProRule" id="PRU00335"/>
    </source>
</evidence>
<accession>A0ABT6CL71</accession>
<dbReference type="Gene3D" id="1.10.357.10">
    <property type="entry name" value="Tetracycline Repressor, domain 2"/>
    <property type="match status" value="1"/>
</dbReference>
<keyword evidence="1 2" id="KW-0238">DNA-binding</keyword>
<dbReference type="InterPro" id="IPR001647">
    <property type="entry name" value="HTH_TetR"/>
</dbReference>